<gene>
    <name evidence="3" type="ORF">DOO78_10625</name>
</gene>
<dbReference type="Pfam" id="PF03372">
    <property type="entry name" value="Exo_endo_phos"/>
    <property type="match status" value="1"/>
</dbReference>
<dbReference type="Proteomes" id="UP000249065">
    <property type="component" value="Unassembled WGS sequence"/>
</dbReference>
<protein>
    <recommendedName>
        <fullName evidence="2">Endonuclease/exonuclease/phosphatase domain-containing protein</fullName>
    </recommendedName>
</protein>
<evidence type="ECO:0000313" key="3">
    <source>
        <dbReference type="EMBL" id="RAI58991.1"/>
    </source>
</evidence>
<feature type="domain" description="Endonuclease/exonuclease/phosphatase" evidence="2">
    <location>
        <begin position="26"/>
        <end position="280"/>
    </location>
</feature>
<sequence length="290" mass="32017">MRCLSCVLVLVLLLAPPARAAELKLASWNLAWLTLRPAGDPALPQDLRPREPGDFAALARYARRLDADIVALQEVDGPEAAGRVFDPATYAFFFAAEQDVQRTGFAVRRSLPVVQNPDLAALDLYPHARYSLRRGTDITVEVGRQQLRLLSVHLDAGCRDAPLSTPDRDCESLGRQAQILAGWAAERRREGIGFAILGDFNRAIGGPEDDLLRSLGAAGPWRRATEGFSDPCWAGARGPRRFIDHVLLGGPAAGWMQPDSLRVLVYAERERSWRRRLSDHCPLSLRLSLP</sequence>
<dbReference type="RefSeq" id="WP_111469743.1">
    <property type="nucleotide sequence ID" value="NZ_QLIX01000006.1"/>
</dbReference>
<evidence type="ECO:0000313" key="4">
    <source>
        <dbReference type="Proteomes" id="UP000249065"/>
    </source>
</evidence>
<feature type="signal peptide" evidence="1">
    <location>
        <begin position="1"/>
        <end position="20"/>
    </location>
</feature>
<feature type="chain" id="PRO_5016352432" description="Endonuclease/exonuclease/phosphatase domain-containing protein" evidence="1">
    <location>
        <begin position="21"/>
        <end position="290"/>
    </location>
</feature>
<organism evidence="3 4">
    <name type="scientific">Roseicella frigidaeris</name>
    <dbReference type="NCBI Taxonomy" id="2230885"/>
    <lineage>
        <taxon>Bacteria</taxon>
        <taxon>Pseudomonadati</taxon>
        <taxon>Pseudomonadota</taxon>
        <taxon>Alphaproteobacteria</taxon>
        <taxon>Acetobacterales</taxon>
        <taxon>Roseomonadaceae</taxon>
        <taxon>Roseicella</taxon>
    </lineage>
</organism>
<dbReference type="EMBL" id="QLIX01000006">
    <property type="protein sequence ID" value="RAI58991.1"/>
    <property type="molecule type" value="Genomic_DNA"/>
</dbReference>
<evidence type="ECO:0000259" key="2">
    <source>
        <dbReference type="Pfam" id="PF03372"/>
    </source>
</evidence>
<evidence type="ECO:0000256" key="1">
    <source>
        <dbReference type="SAM" id="SignalP"/>
    </source>
</evidence>
<reference evidence="4" key="1">
    <citation type="submission" date="2018-06" db="EMBL/GenBank/DDBJ databases">
        <authorList>
            <person name="Khan S.A."/>
        </authorList>
    </citation>
    <scope>NUCLEOTIDE SEQUENCE [LARGE SCALE GENOMIC DNA]</scope>
    <source>
        <strain evidence="4">DB-1506</strain>
    </source>
</reference>
<dbReference type="InterPro" id="IPR005135">
    <property type="entry name" value="Endo/exonuclease/phosphatase"/>
</dbReference>
<dbReference type="Gene3D" id="3.60.10.10">
    <property type="entry name" value="Endonuclease/exonuclease/phosphatase"/>
    <property type="match status" value="1"/>
</dbReference>
<accession>A0A327M6R1</accession>
<dbReference type="OrthoDB" id="395856at2"/>
<proteinExistence type="predicted"/>
<comment type="caution">
    <text evidence="3">The sequence shown here is derived from an EMBL/GenBank/DDBJ whole genome shotgun (WGS) entry which is preliminary data.</text>
</comment>
<keyword evidence="1" id="KW-0732">Signal</keyword>
<dbReference type="GO" id="GO:0003824">
    <property type="term" value="F:catalytic activity"/>
    <property type="evidence" value="ECO:0007669"/>
    <property type="project" value="InterPro"/>
</dbReference>
<dbReference type="AlphaFoldDB" id="A0A327M6R1"/>
<name>A0A327M6R1_9PROT</name>
<keyword evidence="4" id="KW-1185">Reference proteome</keyword>
<dbReference type="InterPro" id="IPR036691">
    <property type="entry name" value="Endo/exonu/phosph_ase_sf"/>
</dbReference>
<dbReference type="SUPFAM" id="SSF56219">
    <property type="entry name" value="DNase I-like"/>
    <property type="match status" value="1"/>
</dbReference>